<reference evidence="1 2" key="1">
    <citation type="journal article" date="2023" name="BMC Biol.">
        <title>The compact genome of the sponge Oopsacas minuta (Hexactinellida) is lacking key metazoan core genes.</title>
        <authorList>
            <person name="Santini S."/>
            <person name="Schenkelaars Q."/>
            <person name="Jourda C."/>
            <person name="Duchesne M."/>
            <person name="Belahbib H."/>
            <person name="Rocher C."/>
            <person name="Selva M."/>
            <person name="Riesgo A."/>
            <person name="Vervoort M."/>
            <person name="Leys S.P."/>
            <person name="Kodjabachian L."/>
            <person name="Le Bivic A."/>
            <person name="Borchiellini C."/>
            <person name="Claverie J.M."/>
            <person name="Renard E."/>
        </authorList>
    </citation>
    <scope>NUCLEOTIDE SEQUENCE [LARGE SCALE GENOMIC DNA]</scope>
    <source>
        <strain evidence="1">SPO-2</strain>
    </source>
</reference>
<organism evidence="1 2">
    <name type="scientific">Oopsacas minuta</name>
    <dbReference type="NCBI Taxonomy" id="111878"/>
    <lineage>
        <taxon>Eukaryota</taxon>
        <taxon>Metazoa</taxon>
        <taxon>Porifera</taxon>
        <taxon>Hexactinellida</taxon>
        <taxon>Hexasterophora</taxon>
        <taxon>Lyssacinosida</taxon>
        <taxon>Leucopsacidae</taxon>
        <taxon>Oopsacas</taxon>
    </lineage>
</organism>
<dbReference type="EMBL" id="JAKMXF010000155">
    <property type="protein sequence ID" value="KAI6656189.1"/>
    <property type="molecule type" value="Genomic_DNA"/>
</dbReference>
<keyword evidence="2" id="KW-1185">Reference proteome</keyword>
<keyword evidence="1" id="KW-0723">Serine/threonine-protein kinase</keyword>
<dbReference type="AlphaFoldDB" id="A0AAV7K4M8"/>
<dbReference type="InterPro" id="IPR050588">
    <property type="entry name" value="WNK_Ser-Thr_kinase"/>
</dbReference>
<protein>
    <submittedName>
        <fullName evidence="1">Serine/threonine protein kinase wnk 1,3,4</fullName>
    </submittedName>
</protein>
<dbReference type="Gene3D" id="3.30.200.20">
    <property type="entry name" value="Phosphorylase Kinase, domain 1"/>
    <property type="match status" value="1"/>
</dbReference>
<evidence type="ECO:0000313" key="2">
    <source>
        <dbReference type="Proteomes" id="UP001165289"/>
    </source>
</evidence>
<evidence type="ECO:0000313" key="1">
    <source>
        <dbReference type="EMBL" id="KAI6656189.1"/>
    </source>
</evidence>
<accession>A0AAV7K4M8</accession>
<dbReference type="GO" id="GO:0004674">
    <property type="term" value="F:protein serine/threonine kinase activity"/>
    <property type="evidence" value="ECO:0007669"/>
    <property type="project" value="UniProtKB-KW"/>
</dbReference>
<sequence>MSEHSFSGRFRINSVSSTDLIPICKGGTSHFSDIVKEKIFDNHNNTNAVDTQRHLFTNVNTSKLHHGDVVPAHQLDGLYENSCSNLSTSASVDLVLPREPAEDIYSLHSKPPVSVDLRLKTTSNQEKHSEDALVTSRKLGKKTEEIVDTGPNGRFLKFSKEIGRGAFKTVYKGIDTETGVAIAWCEINVSLIYIFDF</sequence>
<comment type="caution">
    <text evidence="1">The sequence shown here is derived from an EMBL/GenBank/DDBJ whole genome shotgun (WGS) entry which is preliminary data.</text>
</comment>
<dbReference type="Proteomes" id="UP001165289">
    <property type="component" value="Unassembled WGS sequence"/>
</dbReference>
<keyword evidence="1" id="KW-0418">Kinase</keyword>
<proteinExistence type="predicted"/>
<keyword evidence="1" id="KW-0808">Transferase</keyword>
<gene>
    <name evidence="1" type="ORF">LOD99_1522</name>
</gene>
<dbReference type="PANTHER" id="PTHR13902">
    <property type="entry name" value="SERINE/THREONINE-PROTEIN KINASE WNK WITH NO LYSINE -RELATED"/>
    <property type="match status" value="1"/>
</dbReference>
<name>A0AAV7K4M8_9METZ</name>